<dbReference type="PANTHER" id="PTHR23150">
    <property type="entry name" value="SULFATASE MODIFYING FACTOR 1, 2"/>
    <property type="match status" value="1"/>
</dbReference>
<evidence type="ECO:0000313" key="3">
    <source>
        <dbReference type="Proteomes" id="UP000179243"/>
    </source>
</evidence>
<dbReference type="SUPFAM" id="SSF56436">
    <property type="entry name" value="C-type lectin-like"/>
    <property type="match status" value="1"/>
</dbReference>
<dbReference type="PANTHER" id="PTHR23150:SF19">
    <property type="entry name" value="FORMYLGLYCINE-GENERATING ENZYME"/>
    <property type="match status" value="1"/>
</dbReference>
<protein>
    <recommendedName>
        <fullName evidence="1">Sulfatase-modifying factor enzyme-like domain-containing protein</fullName>
    </recommendedName>
</protein>
<accession>A0A1F7F5C4</accession>
<sequence length="354" mass="40351">MHRRIVVVAGLVLLLPLFVLAPSAQRRDYMGYKNIKKRKTVTLPFKSKTLSIPILKMLDENMLSEIMKTGVYDIVNRYPDFNFDQTLAMPIEALDVYKLSEACDVPYLIIPSIEKTEKGSFILTVELHDVRRIVMLHSYNRECPCAFEEVVFQMLPDVANQFAAVREDLPKECPADMKRIDKAAYTMGSGDKYDNNPQVTARVNSFCADKYEFPNKLGSEPMVNVKWAEAHDLCKQTGKRLCTEFEWEYVCRGQYNFQYPYGNQYDGKKCNTDGGEAAKAGAFIDCHGETYVYDLSGNVNEWTGSNWDANIQNKVIRGGGWFAKEKDSRCTLRYSNLPATRAKTIGFRCCISID</sequence>
<dbReference type="EMBL" id="MFYX01000117">
    <property type="protein sequence ID" value="OGK01864.1"/>
    <property type="molecule type" value="Genomic_DNA"/>
</dbReference>
<dbReference type="Pfam" id="PF03781">
    <property type="entry name" value="FGE-sulfatase"/>
    <property type="match status" value="1"/>
</dbReference>
<dbReference type="InterPro" id="IPR005532">
    <property type="entry name" value="SUMF_dom"/>
</dbReference>
<organism evidence="2 3">
    <name type="scientific">Candidatus Raymondbacteria bacterium RIFOXYD12_FULL_49_13</name>
    <dbReference type="NCBI Taxonomy" id="1817890"/>
    <lineage>
        <taxon>Bacteria</taxon>
        <taxon>Raymondiibacteriota</taxon>
    </lineage>
</organism>
<evidence type="ECO:0000259" key="1">
    <source>
        <dbReference type="Pfam" id="PF03781"/>
    </source>
</evidence>
<dbReference type="InterPro" id="IPR016187">
    <property type="entry name" value="CTDL_fold"/>
</dbReference>
<dbReference type="InterPro" id="IPR051043">
    <property type="entry name" value="Sulfatase_Mod_Factor_Kinase"/>
</dbReference>
<gene>
    <name evidence="2" type="ORF">A2519_04720</name>
</gene>
<comment type="caution">
    <text evidence="2">The sequence shown here is derived from an EMBL/GenBank/DDBJ whole genome shotgun (WGS) entry which is preliminary data.</text>
</comment>
<evidence type="ECO:0000313" key="2">
    <source>
        <dbReference type="EMBL" id="OGK01864.1"/>
    </source>
</evidence>
<dbReference type="GO" id="GO:0120147">
    <property type="term" value="F:formylglycine-generating oxidase activity"/>
    <property type="evidence" value="ECO:0007669"/>
    <property type="project" value="TreeGrafter"/>
</dbReference>
<feature type="domain" description="Sulfatase-modifying factor enzyme-like" evidence="1">
    <location>
        <begin position="216"/>
        <end position="349"/>
    </location>
</feature>
<dbReference type="AlphaFoldDB" id="A0A1F7F5C4"/>
<reference evidence="2 3" key="1">
    <citation type="journal article" date="2016" name="Nat. Commun.">
        <title>Thousands of microbial genomes shed light on interconnected biogeochemical processes in an aquifer system.</title>
        <authorList>
            <person name="Anantharaman K."/>
            <person name="Brown C.T."/>
            <person name="Hug L.A."/>
            <person name="Sharon I."/>
            <person name="Castelle C.J."/>
            <person name="Probst A.J."/>
            <person name="Thomas B.C."/>
            <person name="Singh A."/>
            <person name="Wilkins M.J."/>
            <person name="Karaoz U."/>
            <person name="Brodie E.L."/>
            <person name="Williams K.H."/>
            <person name="Hubbard S.S."/>
            <person name="Banfield J.F."/>
        </authorList>
    </citation>
    <scope>NUCLEOTIDE SEQUENCE [LARGE SCALE GENOMIC DNA]</scope>
</reference>
<proteinExistence type="predicted"/>
<dbReference type="Gene3D" id="3.90.1580.10">
    <property type="entry name" value="paralog of FGE (formylglycine-generating enzyme)"/>
    <property type="match status" value="1"/>
</dbReference>
<dbReference type="InterPro" id="IPR042095">
    <property type="entry name" value="SUMF_sf"/>
</dbReference>
<dbReference type="Proteomes" id="UP000179243">
    <property type="component" value="Unassembled WGS sequence"/>
</dbReference>
<name>A0A1F7F5C4_UNCRA</name>